<dbReference type="Proteomes" id="UP001482620">
    <property type="component" value="Unassembled WGS sequence"/>
</dbReference>
<keyword evidence="3" id="KW-1185">Reference proteome</keyword>
<accession>A0ABV0UZ04</accession>
<sequence>MPPSPPTSITQGRMRGQGEREGEEDRQRSTVVALFKGRHQTGGVRLEGCRRGESVTGEGLSLRKRDLNEWKDSRGICTAPSNKEDKQCQSFFCVCSWHALLQQC</sequence>
<gene>
    <name evidence="2" type="ORF">ILYODFUR_000369</name>
</gene>
<evidence type="ECO:0000256" key="1">
    <source>
        <dbReference type="SAM" id="MobiDB-lite"/>
    </source>
</evidence>
<dbReference type="EMBL" id="JAHRIQ010092698">
    <property type="protein sequence ID" value="MEQ2250398.1"/>
    <property type="molecule type" value="Genomic_DNA"/>
</dbReference>
<feature type="region of interest" description="Disordered" evidence="1">
    <location>
        <begin position="1"/>
        <end position="29"/>
    </location>
</feature>
<comment type="caution">
    <text evidence="2">The sequence shown here is derived from an EMBL/GenBank/DDBJ whole genome shotgun (WGS) entry which is preliminary data.</text>
</comment>
<proteinExistence type="predicted"/>
<feature type="compositionally biased region" description="Basic and acidic residues" evidence="1">
    <location>
        <begin position="16"/>
        <end position="28"/>
    </location>
</feature>
<reference evidence="2 3" key="1">
    <citation type="submission" date="2021-06" db="EMBL/GenBank/DDBJ databases">
        <authorList>
            <person name="Palmer J.M."/>
        </authorList>
    </citation>
    <scope>NUCLEOTIDE SEQUENCE [LARGE SCALE GENOMIC DNA]</scope>
    <source>
        <strain evidence="3">if_2019</strain>
        <tissue evidence="2">Muscle</tissue>
    </source>
</reference>
<evidence type="ECO:0000313" key="2">
    <source>
        <dbReference type="EMBL" id="MEQ2250398.1"/>
    </source>
</evidence>
<protein>
    <submittedName>
        <fullName evidence="2">Uncharacterized protein</fullName>
    </submittedName>
</protein>
<evidence type="ECO:0000313" key="3">
    <source>
        <dbReference type="Proteomes" id="UP001482620"/>
    </source>
</evidence>
<organism evidence="2 3">
    <name type="scientific">Ilyodon furcidens</name>
    <name type="common">goldbreast splitfin</name>
    <dbReference type="NCBI Taxonomy" id="33524"/>
    <lineage>
        <taxon>Eukaryota</taxon>
        <taxon>Metazoa</taxon>
        <taxon>Chordata</taxon>
        <taxon>Craniata</taxon>
        <taxon>Vertebrata</taxon>
        <taxon>Euteleostomi</taxon>
        <taxon>Actinopterygii</taxon>
        <taxon>Neopterygii</taxon>
        <taxon>Teleostei</taxon>
        <taxon>Neoteleostei</taxon>
        <taxon>Acanthomorphata</taxon>
        <taxon>Ovalentaria</taxon>
        <taxon>Atherinomorphae</taxon>
        <taxon>Cyprinodontiformes</taxon>
        <taxon>Goodeidae</taxon>
        <taxon>Ilyodon</taxon>
    </lineage>
</organism>
<name>A0ABV0UZ04_9TELE</name>